<dbReference type="GO" id="GO:0009295">
    <property type="term" value="C:nucleoid"/>
    <property type="evidence" value="ECO:0007669"/>
    <property type="project" value="UniProtKB-SubCell"/>
</dbReference>
<comment type="subcellular location">
    <subcellularLocation>
        <location evidence="1">Cytoplasm</location>
        <location evidence="1">Nucleoid</location>
    </subcellularLocation>
</comment>
<dbReference type="Pfam" id="PF00816">
    <property type="entry name" value="Histone_HNS"/>
    <property type="match status" value="1"/>
</dbReference>
<dbReference type="SMART" id="SM00528">
    <property type="entry name" value="HNS"/>
    <property type="match status" value="1"/>
</dbReference>
<evidence type="ECO:0000256" key="4">
    <source>
        <dbReference type="ARBA" id="ARBA00023125"/>
    </source>
</evidence>
<dbReference type="GO" id="GO:0000976">
    <property type="term" value="F:transcription cis-regulatory region binding"/>
    <property type="evidence" value="ECO:0007669"/>
    <property type="project" value="TreeGrafter"/>
</dbReference>
<dbReference type="GO" id="GO:0003680">
    <property type="term" value="F:minor groove of adenine-thymine-rich DNA binding"/>
    <property type="evidence" value="ECO:0007669"/>
    <property type="project" value="TreeGrafter"/>
</dbReference>
<dbReference type="SUPFAM" id="SSF81273">
    <property type="entry name" value="H-NS histone-like proteins"/>
    <property type="match status" value="1"/>
</dbReference>
<dbReference type="EMBL" id="FOXA01000069">
    <property type="protein sequence ID" value="SFQ25136.1"/>
    <property type="molecule type" value="Genomic_DNA"/>
</dbReference>
<accession>A0A1I5WZZ1</accession>
<organism evidence="7 8">
    <name type="scientific">Tranquillimonas alkanivorans</name>
    <dbReference type="NCBI Taxonomy" id="441119"/>
    <lineage>
        <taxon>Bacteria</taxon>
        <taxon>Pseudomonadati</taxon>
        <taxon>Pseudomonadota</taxon>
        <taxon>Alphaproteobacteria</taxon>
        <taxon>Rhodobacterales</taxon>
        <taxon>Roseobacteraceae</taxon>
        <taxon>Tranquillimonas</taxon>
    </lineage>
</organism>
<comment type="similarity">
    <text evidence="2">Belongs to the histone-like protein H-NS family.</text>
</comment>
<evidence type="ECO:0000256" key="5">
    <source>
        <dbReference type="SAM" id="MobiDB-lite"/>
    </source>
</evidence>
<dbReference type="PANTHER" id="PTHR38097:SF2">
    <property type="entry name" value="DNA-BINDING PROTEIN STPA"/>
    <property type="match status" value="1"/>
</dbReference>
<keyword evidence="3" id="KW-0963">Cytoplasm</keyword>
<evidence type="ECO:0000256" key="2">
    <source>
        <dbReference type="ARBA" id="ARBA00010610"/>
    </source>
</evidence>
<evidence type="ECO:0000256" key="1">
    <source>
        <dbReference type="ARBA" id="ARBA00004453"/>
    </source>
</evidence>
<keyword evidence="4 7" id="KW-0238">DNA-binding</keyword>
<evidence type="ECO:0000256" key="3">
    <source>
        <dbReference type="ARBA" id="ARBA00022490"/>
    </source>
</evidence>
<proteinExistence type="inferred from homology"/>
<evidence type="ECO:0000313" key="8">
    <source>
        <dbReference type="Proteomes" id="UP000199356"/>
    </source>
</evidence>
<dbReference type="InterPro" id="IPR027444">
    <property type="entry name" value="H-NS_C_dom"/>
</dbReference>
<gene>
    <name evidence="7" type="ORF">SAMN04488047_1692</name>
</gene>
<dbReference type="RefSeq" id="WP_093426009.1">
    <property type="nucleotide sequence ID" value="NZ_FOXA01000069.1"/>
</dbReference>
<feature type="domain" description="DNA-binding protein H-NS-like C-terminal" evidence="6">
    <location>
        <begin position="59"/>
        <end position="104"/>
    </location>
</feature>
<dbReference type="Gene3D" id="4.10.430.10">
    <property type="entry name" value="Histone-like protein H-NS, C-terminal domain"/>
    <property type="match status" value="1"/>
</dbReference>
<protein>
    <submittedName>
        <fullName evidence="7">DNA-binding protein H-NS</fullName>
    </submittedName>
</protein>
<feature type="region of interest" description="Disordered" evidence="5">
    <location>
        <begin position="53"/>
        <end position="85"/>
    </location>
</feature>
<keyword evidence="8" id="KW-1185">Reference proteome</keyword>
<dbReference type="Proteomes" id="UP000199356">
    <property type="component" value="Unassembled WGS sequence"/>
</dbReference>
<dbReference type="GO" id="GO:0005829">
    <property type="term" value="C:cytosol"/>
    <property type="evidence" value="ECO:0007669"/>
    <property type="project" value="TreeGrafter"/>
</dbReference>
<dbReference type="AlphaFoldDB" id="A0A1I5WZZ1"/>
<evidence type="ECO:0000259" key="6">
    <source>
        <dbReference type="SMART" id="SM00528"/>
    </source>
</evidence>
<dbReference type="OrthoDB" id="5297879at2"/>
<dbReference type="PANTHER" id="PTHR38097">
    <property type="match status" value="1"/>
</dbReference>
<reference evidence="7 8" key="1">
    <citation type="submission" date="2016-10" db="EMBL/GenBank/DDBJ databases">
        <authorList>
            <person name="de Groot N.N."/>
        </authorList>
    </citation>
    <scope>NUCLEOTIDE SEQUENCE [LARGE SCALE GENOMIC DNA]</scope>
    <source>
        <strain evidence="7 8">DSM 19547</strain>
    </source>
</reference>
<name>A0A1I5WZZ1_9RHOB</name>
<dbReference type="InterPro" id="IPR037150">
    <property type="entry name" value="H-NS_C_dom_sf"/>
</dbReference>
<dbReference type="STRING" id="441119.SAMN04488047_1692"/>
<sequence length="108" mass="12419">MEYDLSEMNRDELQTLRKQVDKALADYDVRRKKEARAEAEQIAAKYGFSLSELAEGAPPKARRKNPPKYQNPEDPSQTWTGRGRRPQWLQDALDQGRQVEDFLIPGAS</sequence>
<dbReference type="GO" id="GO:0003681">
    <property type="term" value="F:bent DNA binding"/>
    <property type="evidence" value="ECO:0007669"/>
    <property type="project" value="TreeGrafter"/>
</dbReference>
<dbReference type="GO" id="GO:0001217">
    <property type="term" value="F:DNA-binding transcription repressor activity"/>
    <property type="evidence" value="ECO:0007669"/>
    <property type="project" value="TreeGrafter"/>
</dbReference>
<evidence type="ECO:0000313" key="7">
    <source>
        <dbReference type="EMBL" id="SFQ25136.1"/>
    </source>
</evidence>
<dbReference type="GO" id="GO:0032993">
    <property type="term" value="C:protein-DNA complex"/>
    <property type="evidence" value="ECO:0007669"/>
    <property type="project" value="TreeGrafter"/>
</dbReference>